<feature type="transmembrane region" description="Helical" evidence="1">
    <location>
        <begin position="39"/>
        <end position="58"/>
    </location>
</feature>
<dbReference type="EMBL" id="JACHMN010000003">
    <property type="protein sequence ID" value="MBB5874574.1"/>
    <property type="molecule type" value="Genomic_DNA"/>
</dbReference>
<keyword evidence="3" id="KW-1185">Reference proteome</keyword>
<protein>
    <submittedName>
        <fullName evidence="2">Uncharacterized protein</fullName>
    </submittedName>
</protein>
<dbReference type="Proteomes" id="UP000587527">
    <property type="component" value="Unassembled WGS sequence"/>
</dbReference>
<name>A0A841C2J2_9ACTN</name>
<keyword evidence="1" id="KW-0812">Transmembrane</keyword>
<sequence length="430" mass="44685">MSREDLHAMFEALAEDVPPPHLAGPAAAGAARVRRRRTVVAGALAAVVLISGAAVAAWRPTGADVTTGPTASPAPLPQPSALARVDRLPAEPARSPRSEPYWPASINLPARVPTLAEAPISHAVMLYSPIATGASAIYAYGEGTVNGGSGDGRFHWARVDVDLVDTRDAGGNQAMPLGVNSLGPMGTRAAFAQPDAAVIVDLLTGDVARIALPGLNEQVTWLADGRHVLVSSEAETWLVDVQTRSVVRAAVAGQRVTPLVGGGSGLTALIPADTGAEPLELLAYDDGGLARTGTVPVDSRTLGAYRISYLSPRGWRYGDLVAFAANGQLSTANGSGPRDFVAVLDARTGAFTQVLDLGERDRNKGCCAVYGWQNSNEVLVYTQQEGLLAWDLSTGRVVRLVDPALGLVSVAPMGCDWHLTIGGVSADCIQ</sequence>
<dbReference type="RefSeq" id="WP_184846803.1">
    <property type="nucleotide sequence ID" value="NZ_JACHMN010000003.1"/>
</dbReference>
<organism evidence="2 3">
    <name type="scientific">Allocatelliglobosispora scoriae</name>
    <dbReference type="NCBI Taxonomy" id="643052"/>
    <lineage>
        <taxon>Bacteria</taxon>
        <taxon>Bacillati</taxon>
        <taxon>Actinomycetota</taxon>
        <taxon>Actinomycetes</taxon>
        <taxon>Micromonosporales</taxon>
        <taxon>Micromonosporaceae</taxon>
        <taxon>Allocatelliglobosispora</taxon>
    </lineage>
</organism>
<reference evidence="2 3" key="1">
    <citation type="submission" date="2020-08" db="EMBL/GenBank/DDBJ databases">
        <title>Sequencing the genomes of 1000 actinobacteria strains.</title>
        <authorList>
            <person name="Klenk H.-P."/>
        </authorList>
    </citation>
    <scope>NUCLEOTIDE SEQUENCE [LARGE SCALE GENOMIC DNA]</scope>
    <source>
        <strain evidence="2 3">DSM 45362</strain>
    </source>
</reference>
<comment type="caution">
    <text evidence="2">The sequence shown here is derived from an EMBL/GenBank/DDBJ whole genome shotgun (WGS) entry which is preliminary data.</text>
</comment>
<dbReference type="AlphaFoldDB" id="A0A841C2J2"/>
<dbReference type="SUPFAM" id="SSF50969">
    <property type="entry name" value="YVTN repeat-like/Quinoprotein amine dehydrogenase"/>
    <property type="match status" value="1"/>
</dbReference>
<keyword evidence="1" id="KW-0472">Membrane</keyword>
<gene>
    <name evidence="2" type="ORF">F4553_008008</name>
</gene>
<evidence type="ECO:0000313" key="2">
    <source>
        <dbReference type="EMBL" id="MBB5874574.1"/>
    </source>
</evidence>
<evidence type="ECO:0000313" key="3">
    <source>
        <dbReference type="Proteomes" id="UP000587527"/>
    </source>
</evidence>
<dbReference type="InterPro" id="IPR011044">
    <property type="entry name" value="Quino_amine_DH_bsu"/>
</dbReference>
<evidence type="ECO:0000256" key="1">
    <source>
        <dbReference type="SAM" id="Phobius"/>
    </source>
</evidence>
<keyword evidence="1" id="KW-1133">Transmembrane helix</keyword>
<accession>A0A841C2J2</accession>
<proteinExistence type="predicted"/>